<protein>
    <submittedName>
        <fullName evidence="1">Uncharacterized protein</fullName>
    </submittedName>
</protein>
<reference evidence="1 2" key="1">
    <citation type="submission" date="2017-02" db="EMBL/GenBank/DDBJ databases">
        <authorList>
            <person name="Peterson S.W."/>
        </authorList>
    </citation>
    <scope>NUCLEOTIDE SEQUENCE [LARGE SCALE GENOMIC DNA]</scope>
    <source>
        <strain evidence="1 2">ATCC 17233</strain>
    </source>
</reference>
<name>A0A1T4Q4B0_9FIRM</name>
<gene>
    <name evidence="1" type="ORF">SAMN02745110_02256</name>
</gene>
<dbReference type="OrthoDB" id="2564399at2"/>
<dbReference type="RefSeq" id="WP_078788050.1">
    <property type="nucleotide sequence ID" value="NZ_FMTO01000014.1"/>
</dbReference>
<accession>A0A1T4Q4B0</accession>
<evidence type="ECO:0000313" key="2">
    <source>
        <dbReference type="Proteomes" id="UP000189857"/>
    </source>
</evidence>
<dbReference type="EMBL" id="FUXA01000016">
    <property type="protein sequence ID" value="SJZ98645.1"/>
    <property type="molecule type" value="Genomic_DNA"/>
</dbReference>
<keyword evidence="2" id="KW-1185">Reference proteome</keyword>
<dbReference type="AlphaFoldDB" id="A0A1T4Q4B0"/>
<evidence type="ECO:0000313" key="1">
    <source>
        <dbReference type="EMBL" id="SJZ98645.1"/>
    </source>
</evidence>
<organism evidence="1 2">
    <name type="scientific">Eubacterium ruminantium</name>
    <dbReference type="NCBI Taxonomy" id="42322"/>
    <lineage>
        <taxon>Bacteria</taxon>
        <taxon>Bacillati</taxon>
        <taxon>Bacillota</taxon>
        <taxon>Clostridia</taxon>
        <taxon>Eubacteriales</taxon>
        <taxon>Eubacteriaceae</taxon>
        <taxon>Eubacterium</taxon>
    </lineage>
</organism>
<dbReference type="Proteomes" id="UP000189857">
    <property type="component" value="Unassembled WGS sequence"/>
</dbReference>
<sequence>MKETWINYNTGEMRNDLIFPEELKKRQKKKENQIKGYEYVQKEILPFPTFLQEEYGNFIHTRYLALLDKLDYDVATAFRFVYLCTYMNYNDGYIIWNNKKINNSCLQHIFNVNQNTVTKIKKKLYEMELIFTDENNNIYVNNEYCYKGDVSGNKLYKNHFTRIFNDSIRELYNKTPDPREHRSLGKLLLLLPYINVFHNIICLNIKEKDIEKLILPNSAQMDEILHISSRNYIRQMSELLSIEVAGEPAILAINHKNVRMYAVNPRIYYGGTKLSDVTTLSEYFKAKGGLD</sequence>
<proteinExistence type="predicted"/>